<dbReference type="AlphaFoldDB" id="A0A3M6TQA1"/>
<feature type="domain" description="Ion transport" evidence="10">
    <location>
        <begin position="248"/>
        <end position="488"/>
    </location>
</feature>
<evidence type="ECO:0000256" key="4">
    <source>
        <dbReference type="ARBA" id="ARBA00022989"/>
    </source>
</evidence>
<keyword evidence="6 9" id="KW-0472">Membrane</keyword>
<dbReference type="GO" id="GO:0034703">
    <property type="term" value="C:cation channel complex"/>
    <property type="evidence" value="ECO:0007669"/>
    <property type="project" value="TreeGrafter"/>
</dbReference>
<evidence type="ECO:0000256" key="2">
    <source>
        <dbReference type="ARBA" id="ARBA00022448"/>
    </source>
</evidence>
<evidence type="ECO:0000256" key="6">
    <source>
        <dbReference type="ARBA" id="ARBA00023136"/>
    </source>
</evidence>
<dbReference type="Proteomes" id="UP000275408">
    <property type="component" value="Unassembled WGS sequence"/>
</dbReference>
<dbReference type="Pfam" id="PF00520">
    <property type="entry name" value="Ion_trans"/>
    <property type="match status" value="1"/>
</dbReference>
<comment type="subcellular location">
    <subcellularLocation>
        <location evidence="1">Membrane</location>
        <topology evidence="1">Multi-pass membrane protein</topology>
    </subcellularLocation>
</comment>
<feature type="transmembrane region" description="Helical" evidence="9">
    <location>
        <begin position="320"/>
        <end position="340"/>
    </location>
</feature>
<dbReference type="GO" id="GO:0015279">
    <property type="term" value="F:store-operated calcium channel activity"/>
    <property type="evidence" value="ECO:0007669"/>
    <property type="project" value="TreeGrafter"/>
</dbReference>
<name>A0A3M6TQA1_POCDA</name>
<comment type="caution">
    <text evidence="11">The sequence shown here is derived from an EMBL/GenBank/DDBJ whole genome shotgun (WGS) entry which is preliminary data.</text>
</comment>
<gene>
    <name evidence="11" type="ORF">pdam_00001943</name>
</gene>
<dbReference type="InterPro" id="IPR005821">
    <property type="entry name" value="Ion_trans_dom"/>
</dbReference>
<dbReference type="PANTHER" id="PTHR10117">
    <property type="entry name" value="TRANSIENT RECEPTOR POTENTIAL CHANNEL"/>
    <property type="match status" value="1"/>
</dbReference>
<dbReference type="InterPro" id="IPR002153">
    <property type="entry name" value="TRPC_channel"/>
</dbReference>
<keyword evidence="12" id="KW-1185">Reference proteome</keyword>
<evidence type="ECO:0000313" key="12">
    <source>
        <dbReference type="Proteomes" id="UP000275408"/>
    </source>
</evidence>
<keyword evidence="8" id="KW-0175">Coiled coil</keyword>
<accession>A0A3M6TQA1</accession>
<dbReference type="GO" id="GO:0005886">
    <property type="term" value="C:plasma membrane"/>
    <property type="evidence" value="ECO:0007669"/>
    <property type="project" value="TreeGrafter"/>
</dbReference>
<reference evidence="11 12" key="1">
    <citation type="journal article" date="2018" name="Sci. Rep.">
        <title>Comparative analysis of the Pocillopora damicornis genome highlights role of immune system in coral evolution.</title>
        <authorList>
            <person name="Cunning R."/>
            <person name="Bay R.A."/>
            <person name="Gillette P."/>
            <person name="Baker A.C."/>
            <person name="Traylor-Knowles N."/>
        </authorList>
    </citation>
    <scope>NUCLEOTIDE SEQUENCE [LARGE SCALE GENOMIC DNA]</scope>
    <source>
        <strain evidence="11">RSMAS</strain>
        <tissue evidence="11">Whole animal</tissue>
    </source>
</reference>
<evidence type="ECO:0000313" key="11">
    <source>
        <dbReference type="EMBL" id="RMX43434.1"/>
    </source>
</evidence>
<evidence type="ECO:0000256" key="8">
    <source>
        <dbReference type="SAM" id="Coils"/>
    </source>
</evidence>
<dbReference type="GO" id="GO:0051480">
    <property type="term" value="P:regulation of cytosolic calcium ion concentration"/>
    <property type="evidence" value="ECO:0007669"/>
    <property type="project" value="TreeGrafter"/>
</dbReference>
<evidence type="ECO:0000256" key="1">
    <source>
        <dbReference type="ARBA" id="ARBA00004141"/>
    </source>
</evidence>
<evidence type="ECO:0000256" key="7">
    <source>
        <dbReference type="ARBA" id="ARBA00023303"/>
    </source>
</evidence>
<feature type="transmembrane region" description="Helical" evidence="9">
    <location>
        <begin position="453"/>
        <end position="478"/>
    </location>
</feature>
<dbReference type="GO" id="GO:0070679">
    <property type="term" value="F:inositol 1,4,5 trisphosphate binding"/>
    <property type="evidence" value="ECO:0007669"/>
    <property type="project" value="TreeGrafter"/>
</dbReference>
<dbReference type="EMBL" id="RCHS01003197">
    <property type="protein sequence ID" value="RMX43434.1"/>
    <property type="molecule type" value="Genomic_DNA"/>
</dbReference>
<evidence type="ECO:0000259" key="10">
    <source>
        <dbReference type="Pfam" id="PF00520"/>
    </source>
</evidence>
<keyword evidence="5" id="KW-0406">Ion transport</keyword>
<feature type="transmembrane region" description="Helical" evidence="9">
    <location>
        <begin position="287"/>
        <end position="308"/>
    </location>
</feature>
<dbReference type="OrthoDB" id="5962494at2759"/>
<dbReference type="PANTHER" id="PTHR10117:SF54">
    <property type="entry name" value="TRANSIENT RECEPTOR POTENTIAL-GAMMA PROTEIN"/>
    <property type="match status" value="1"/>
</dbReference>
<feature type="coiled-coil region" evidence="8">
    <location>
        <begin position="583"/>
        <end position="617"/>
    </location>
</feature>
<proteinExistence type="predicted"/>
<dbReference type="PRINTS" id="PR01097">
    <property type="entry name" value="TRNSRECEPTRP"/>
</dbReference>
<evidence type="ECO:0000256" key="9">
    <source>
        <dbReference type="SAM" id="Phobius"/>
    </source>
</evidence>
<evidence type="ECO:0000256" key="5">
    <source>
        <dbReference type="ARBA" id="ARBA00023065"/>
    </source>
</evidence>
<organism evidence="11 12">
    <name type="scientific">Pocillopora damicornis</name>
    <name type="common">Cauliflower coral</name>
    <name type="synonym">Millepora damicornis</name>
    <dbReference type="NCBI Taxonomy" id="46731"/>
    <lineage>
        <taxon>Eukaryota</taxon>
        <taxon>Metazoa</taxon>
        <taxon>Cnidaria</taxon>
        <taxon>Anthozoa</taxon>
        <taxon>Hexacorallia</taxon>
        <taxon>Scleractinia</taxon>
        <taxon>Astrocoeniina</taxon>
        <taxon>Pocilloporidae</taxon>
        <taxon>Pocillopora</taxon>
    </lineage>
</organism>
<sequence length="670" mass="77363">MTELICQTVINEEDGRAGDPLRMTTKLKGGEVKIERLLEQFPEDTVEEIKDVITAGNLCSCQNPWKTSFQCNAKLKKVAQERDENAEILNNLAVKVQDFSVALMDQVTPTEEKSIVNNASLLDSITQPAIDYQQKKFISHRLVYRLFKIRWKRGLPSKYRQGMKARLTVISFTILETILTPILLPLIAYFSYKDQTCLERKMLRDLYLNYLRTPFVISIKDRLSQVVHLGLHFRLCVLASSVSVRTEEWLTLIFYIGFMLSEYQQYRSSKSAKEKRVRVYLRNMWNYVDMVILGLFFMMLVLRCFTLNETDPYQSRLLQVVNILYGISTLLLTLRFSSILEVNKTVGPLQLALFRMCIDLLIILTQFSFVIMAFSAAITKVYVAEISFLTPAHQRESNETGRLEELNETGRTGGFCTKGKSACLLQTSKYLIWSVFGLTELDTMETNDDGSDYVVGILFVSFLIISVVMLVNILIALLTNTYNKVETNADLEWKFFRAVVAEEYRRYHPIVVPFNIISLPMSFLYTKKYGDNRAKRVKERQRRHEERCRLELFPALTRRYLDKHGGSFPLSNEEKIDLVADKFDQLANKIDVLANKIEQQEQKLDRLLEVMEKYIKLNRLDIICFSVQNGTSTPVEVLHSQVSQHNDAVDHQLDKNIQRPSGEASADFQD</sequence>
<feature type="transmembrane region" description="Helical" evidence="9">
    <location>
        <begin position="352"/>
        <end position="378"/>
    </location>
</feature>
<keyword evidence="7" id="KW-0407">Ion channel</keyword>
<evidence type="ECO:0000256" key="3">
    <source>
        <dbReference type="ARBA" id="ARBA00022692"/>
    </source>
</evidence>
<keyword evidence="3 9" id="KW-0812">Transmembrane</keyword>
<keyword evidence="2" id="KW-0813">Transport</keyword>
<feature type="transmembrane region" description="Helical" evidence="9">
    <location>
        <begin position="167"/>
        <end position="192"/>
    </location>
</feature>
<keyword evidence="4 9" id="KW-1133">Transmembrane helix</keyword>
<protein>
    <recommendedName>
        <fullName evidence="10">Ion transport domain-containing protein</fullName>
    </recommendedName>
</protein>